<name>A0ABV7JJC9_9SPHI</name>
<dbReference type="InterPro" id="IPR043744">
    <property type="entry name" value="DUF5689"/>
</dbReference>
<protein>
    <submittedName>
        <fullName evidence="2">DUF5689 domain-containing protein</fullName>
    </submittedName>
</protein>
<evidence type="ECO:0000313" key="2">
    <source>
        <dbReference type="EMBL" id="MFC3196960.1"/>
    </source>
</evidence>
<dbReference type="RefSeq" id="WP_379020184.1">
    <property type="nucleotide sequence ID" value="NZ_JBHRTA010000009.1"/>
</dbReference>
<dbReference type="EMBL" id="JBHRTA010000009">
    <property type="protein sequence ID" value="MFC3196960.1"/>
    <property type="molecule type" value="Genomic_DNA"/>
</dbReference>
<comment type="caution">
    <text evidence="2">The sequence shown here is derived from an EMBL/GenBank/DDBJ whole genome shotgun (WGS) entry which is preliminary data.</text>
</comment>
<keyword evidence="3" id="KW-1185">Reference proteome</keyword>
<gene>
    <name evidence="2" type="ORF">ACFOET_04965</name>
</gene>
<proteinExistence type="predicted"/>
<sequence>MNTFNHLKVIAATMFTAVLCAGCLKEDINHAAGKLNPEISIFSIREALSGDEAALNKAFLDDAAYTSGIVISNHENHNMPSDIIAIQSTWKSQTRGILLRVDDAARYRFGDSLRIRIADLQLKRENGSLLIDGVSADRIEKLATGVAIPHNPVAIQTLLSRFDTYESTLISVTADIEPEPDENAPFSGDHILVDAEGNQLVMHTSANASFAQEKIAPSATFQGVAFRQGNDIQIRLQKYEDMTYPSGRLYAGWPETFEEPSHPKGSYNMPDIGNNVSFQTGEWHLYQAIIGTTAGRDRIVSGSNAIRMQQNRSDDEYLQMNFDVPHGASKVTFWYGSYYTDRSCTFQLEYSIDQGQTWNIVGEPIRDAHTTSESLDAKQAVFLVDIAVPVRFRINKLGLGQSSPTVENGRLGIDDFAVYQHY</sequence>
<organism evidence="2 3">
    <name type="scientific">Parapedobacter deserti</name>
    <dbReference type="NCBI Taxonomy" id="1912957"/>
    <lineage>
        <taxon>Bacteria</taxon>
        <taxon>Pseudomonadati</taxon>
        <taxon>Bacteroidota</taxon>
        <taxon>Sphingobacteriia</taxon>
        <taxon>Sphingobacteriales</taxon>
        <taxon>Sphingobacteriaceae</taxon>
        <taxon>Parapedobacter</taxon>
    </lineage>
</organism>
<feature type="domain" description="DUF5689" evidence="1">
    <location>
        <begin position="39"/>
        <end position="241"/>
    </location>
</feature>
<evidence type="ECO:0000313" key="3">
    <source>
        <dbReference type="Proteomes" id="UP001595526"/>
    </source>
</evidence>
<accession>A0ABV7JJC9</accession>
<reference evidence="3" key="1">
    <citation type="journal article" date="2019" name="Int. J. Syst. Evol. Microbiol.">
        <title>The Global Catalogue of Microorganisms (GCM) 10K type strain sequencing project: providing services to taxonomists for standard genome sequencing and annotation.</title>
        <authorList>
            <consortium name="The Broad Institute Genomics Platform"/>
            <consortium name="The Broad Institute Genome Sequencing Center for Infectious Disease"/>
            <person name="Wu L."/>
            <person name="Ma J."/>
        </authorList>
    </citation>
    <scope>NUCLEOTIDE SEQUENCE [LARGE SCALE GENOMIC DNA]</scope>
    <source>
        <strain evidence="3">KCTC 52416</strain>
    </source>
</reference>
<dbReference type="Proteomes" id="UP001595526">
    <property type="component" value="Unassembled WGS sequence"/>
</dbReference>
<evidence type="ECO:0000259" key="1">
    <source>
        <dbReference type="Pfam" id="PF18942"/>
    </source>
</evidence>
<dbReference type="Pfam" id="PF18942">
    <property type="entry name" value="DUF5689"/>
    <property type="match status" value="1"/>
</dbReference>